<accession>A0A6A5YK35</accession>
<dbReference type="Pfam" id="PF24813">
    <property type="entry name" value="DUF7709"/>
    <property type="match status" value="1"/>
</dbReference>
<evidence type="ECO:0000259" key="1">
    <source>
        <dbReference type="Pfam" id="PF24813"/>
    </source>
</evidence>
<sequence>MSLQDHASLEAINSITLGTKMPTVTLPDGRKVQTGTVGALIVNIKEYDLIVGQGADGDAKKKEELEDKFRAAMVTLKIAGIFGLFTPDEWINGTSAGRKFVGELAKSEGL</sequence>
<evidence type="ECO:0000313" key="3">
    <source>
        <dbReference type="Proteomes" id="UP000799770"/>
    </source>
</evidence>
<dbReference type="InterPro" id="IPR056126">
    <property type="entry name" value="DUF7709"/>
</dbReference>
<gene>
    <name evidence="2" type="ORF">BDV96DRAFT_638063</name>
</gene>
<organism evidence="2 3">
    <name type="scientific">Lophiotrema nucula</name>
    <dbReference type="NCBI Taxonomy" id="690887"/>
    <lineage>
        <taxon>Eukaryota</taxon>
        <taxon>Fungi</taxon>
        <taxon>Dikarya</taxon>
        <taxon>Ascomycota</taxon>
        <taxon>Pezizomycotina</taxon>
        <taxon>Dothideomycetes</taxon>
        <taxon>Pleosporomycetidae</taxon>
        <taxon>Pleosporales</taxon>
        <taxon>Lophiotremataceae</taxon>
        <taxon>Lophiotrema</taxon>
    </lineage>
</organism>
<feature type="domain" description="DUF7709" evidence="1">
    <location>
        <begin position="8"/>
        <end position="107"/>
    </location>
</feature>
<proteinExistence type="predicted"/>
<evidence type="ECO:0000313" key="2">
    <source>
        <dbReference type="EMBL" id="KAF2106687.1"/>
    </source>
</evidence>
<dbReference type="OrthoDB" id="2359405at2759"/>
<dbReference type="Proteomes" id="UP000799770">
    <property type="component" value="Unassembled WGS sequence"/>
</dbReference>
<reference evidence="2" key="1">
    <citation type="journal article" date="2020" name="Stud. Mycol.">
        <title>101 Dothideomycetes genomes: a test case for predicting lifestyles and emergence of pathogens.</title>
        <authorList>
            <person name="Haridas S."/>
            <person name="Albert R."/>
            <person name="Binder M."/>
            <person name="Bloem J."/>
            <person name="Labutti K."/>
            <person name="Salamov A."/>
            <person name="Andreopoulos B."/>
            <person name="Baker S."/>
            <person name="Barry K."/>
            <person name="Bills G."/>
            <person name="Bluhm B."/>
            <person name="Cannon C."/>
            <person name="Castanera R."/>
            <person name="Culley D."/>
            <person name="Daum C."/>
            <person name="Ezra D."/>
            <person name="Gonzalez J."/>
            <person name="Henrissat B."/>
            <person name="Kuo A."/>
            <person name="Liang C."/>
            <person name="Lipzen A."/>
            <person name="Lutzoni F."/>
            <person name="Magnuson J."/>
            <person name="Mondo S."/>
            <person name="Nolan M."/>
            <person name="Ohm R."/>
            <person name="Pangilinan J."/>
            <person name="Park H.-J."/>
            <person name="Ramirez L."/>
            <person name="Alfaro M."/>
            <person name="Sun H."/>
            <person name="Tritt A."/>
            <person name="Yoshinaga Y."/>
            <person name="Zwiers L.-H."/>
            <person name="Turgeon B."/>
            <person name="Goodwin S."/>
            <person name="Spatafora J."/>
            <person name="Crous P."/>
            <person name="Grigoriev I."/>
        </authorList>
    </citation>
    <scope>NUCLEOTIDE SEQUENCE</scope>
    <source>
        <strain evidence="2">CBS 627.86</strain>
    </source>
</reference>
<dbReference type="AlphaFoldDB" id="A0A6A5YK35"/>
<keyword evidence="3" id="KW-1185">Reference proteome</keyword>
<name>A0A6A5YK35_9PLEO</name>
<dbReference type="EMBL" id="ML977360">
    <property type="protein sequence ID" value="KAF2106687.1"/>
    <property type="molecule type" value="Genomic_DNA"/>
</dbReference>
<protein>
    <recommendedName>
        <fullName evidence="1">DUF7709 domain-containing protein</fullName>
    </recommendedName>
</protein>